<dbReference type="AlphaFoldDB" id="A0A7W4V551"/>
<reference evidence="3 4" key="1">
    <citation type="submission" date="2020-08" db="EMBL/GenBank/DDBJ databases">
        <title>Sequencing the genomes of 1000 actinobacteria strains.</title>
        <authorList>
            <person name="Klenk H.-P."/>
        </authorList>
    </citation>
    <scope>NUCLEOTIDE SEQUENCE [LARGE SCALE GENOMIC DNA]</scope>
    <source>
        <strain evidence="3 4">DSM 27099</strain>
    </source>
</reference>
<name>A0A7W4V551_9MICO</name>
<evidence type="ECO:0000256" key="1">
    <source>
        <dbReference type="SAM" id="Phobius"/>
    </source>
</evidence>
<keyword evidence="1" id="KW-0812">Transmembrane</keyword>
<dbReference type="Pfam" id="PF25362">
    <property type="entry name" value="bPH_11"/>
    <property type="match status" value="1"/>
</dbReference>
<evidence type="ECO:0000313" key="3">
    <source>
        <dbReference type="EMBL" id="MBB2977031.1"/>
    </source>
</evidence>
<proteinExistence type="predicted"/>
<keyword evidence="1" id="KW-1133">Transmembrane helix</keyword>
<dbReference type="Proteomes" id="UP000529310">
    <property type="component" value="Unassembled WGS sequence"/>
</dbReference>
<dbReference type="InterPro" id="IPR057446">
    <property type="entry name" value="PH_bac"/>
</dbReference>
<feature type="transmembrane region" description="Helical" evidence="1">
    <location>
        <begin position="6"/>
        <end position="26"/>
    </location>
</feature>
<dbReference type="EMBL" id="JACHWQ010000010">
    <property type="protein sequence ID" value="MBB2977031.1"/>
    <property type="molecule type" value="Genomic_DNA"/>
</dbReference>
<feature type="domain" description="PH" evidence="2">
    <location>
        <begin position="41"/>
        <end position="151"/>
    </location>
</feature>
<comment type="caution">
    <text evidence="3">The sequence shown here is derived from an EMBL/GenBank/DDBJ whole genome shotgun (WGS) entry which is preliminary data.</text>
</comment>
<sequence>MTREGALLVMLGVAVALVGLMVWGWLRRTKRDSALTAPFGEAPSGSRLLSTFSGLYVATTVHGDALERLAIRGLGFRAAATFVVFDTGLALDLAGEERIFIPRERIIAANQATVTIDRVVERDGLTRFVWLLADDTTVDSYFRPQDTSSRALAAALESLISPTQISAKTATGDEA</sequence>
<keyword evidence="4" id="KW-1185">Reference proteome</keyword>
<protein>
    <recommendedName>
        <fullName evidence="2">PH domain-containing protein</fullName>
    </recommendedName>
</protein>
<gene>
    <name evidence="3" type="ORF">FHX49_002623</name>
</gene>
<keyword evidence="1" id="KW-0472">Membrane</keyword>
<dbReference type="RefSeq" id="WP_165138201.1">
    <property type="nucleotide sequence ID" value="NZ_CP049255.1"/>
</dbReference>
<accession>A0A7W4V551</accession>
<evidence type="ECO:0000259" key="2">
    <source>
        <dbReference type="Pfam" id="PF25362"/>
    </source>
</evidence>
<evidence type="ECO:0000313" key="4">
    <source>
        <dbReference type="Proteomes" id="UP000529310"/>
    </source>
</evidence>
<organism evidence="3 4">
    <name type="scientific">Microbacterium endophyticum</name>
    <dbReference type="NCBI Taxonomy" id="1526412"/>
    <lineage>
        <taxon>Bacteria</taxon>
        <taxon>Bacillati</taxon>
        <taxon>Actinomycetota</taxon>
        <taxon>Actinomycetes</taxon>
        <taxon>Micrococcales</taxon>
        <taxon>Microbacteriaceae</taxon>
        <taxon>Microbacterium</taxon>
    </lineage>
</organism>